<keyword evidence="2" id="KW-1185">Reference proteome</keyword>
<name>A0AAE1ECW6_9GAST</name>
<dbReference type="AlphaFoldDB" id="A0AAE1ECW6"/>
<comment type="caution">
    <text evidence="1">The sequence shown here is derived from an EMBL/GenBank/DDBJ whole genome shotgun (WGS) entry which is preliminary data.</text>
</comment>
<dbReference type="EMBL" id="JAWDGP010000204">
    <property type="protein sequence ID" value="KAK3802964.1"/>
    <property type="molecule type" value="Genomic_DNA"/>
</dbReference>
<accession>A0AAE1ECW6</accession>
<sequence>MTALGQQNALHRHFLFHVTPGDNSTGCLPVFTTSFGLERYVNGRRSERDTEGNIGPNRVCVVRNSDRFKENPSSGTDKALWFVLDARVSTNLLERQQGVGE</sequence>
<gene>
    <name evidence="1" type="ORF">RRG08_051719</name>
</gene>
<reference evidence="1" key="1">
    <citation type="journal article" date="2023" name="G3 (Bethesda)">
        <title>A reference genome for the long-term kleptoplast-retaining sea slug Elysia crispata morphotype clarki.</title>
        <authorList>
            <person name="Eastman K.E."/>
            <person name="Pendleton A.L."/>
            <person name="Shaikh M.A."/>
            <person name="Suttiyut T."/>
            <person name="Ogas R."/>
            <person name="Tomko P."/>
            <person name="Gavelis G."/>
            <person name="Widhalm J.R."/>
            <person name="Wisecaver J.H."/>
        </authorList>
    </citation>
    <scope>NUCLEOTIDE SEQUENCE</scope>
    <source>
        <strain evidence="1">ECLA1</strain>
    </source>
</reference>
<protein>
    <submittedName>
        <fullName evidence="1">Uncharacterized protein</fullName>
    </submittedName>
</protein>
<evidence type="ECO:0000313" key="1">
    <source>
        <dbReference type="EMBL" id="KAK3802964.1"/>
    </source>
</evidence>
<evidence type="ECO:0000313" key="2">
    <source>
        <dbReference type="Proteomes" id="UP001283361"/>
    </source>
</evidence>
<organism evidence="1 2">
    <name type="scientific">Elysia crispata</name>
    <name type="common">lettuce slug</name>
    <dbReference type="NCBI Taxonomy" id="231223"/>
    <lineage>
        <taxon>Eukaryota</taxon>
        <taxon>Metazoa</taxon>
        <taxon>Spiralia</taxon>
        <taxon>Lophotrochozoa</taxon>
        <taxon>Mollusca</taxon>
        <taxon>Gastropoda</taxon>
        <taxon>Heterobranchia</taxon>
        <taxon>Euthyneura</taxon>
        <taxon>Panpulmonata</taxon>
        <taxon>Sacoglossa</taxon>
        <taxon>Placobranchoidea</taxon>
        <taxon>Plakobranchidae</taxon>
        <taxon>Elysia</taxon>
    </lineage>
</organism>
<proteinExistence type="predicted"/>
<dbReference type="Proteomes" id="UP001283361">
    <property type="component" value="Unassembled WGS sequence"/>
</dbReference>